<feature type="compositionally biased region" description="Basic and acidic residues" evidence="1">
    <location>
        <begin position="74"/>
        <end position="83"/>
    </location>
</feature>
<accession>A0A176W775</accession>
<dbReference type="Proteomes" id="UP000077202">
    <property type="component" value="Unassembled WGS sequence"/>
</dbReference>
<reference evidence="2" key="1">
    <citation type="submission" date="2016-03" db="EMBL/GenBank/DDBJ databases">
        <title>Mechanisms controlling the formation of the plant cell surface in tip-growing cells are functionally conserved among land plants.</title>
        <authorList>
            <person name="Honkanen S."/>
            <person name="Jones V.A."/>
            <person name="Morieri G."/>
            <person name="Champion C."/>
            <person name="Hetherington A.J."/>
            <person name="Kelly S."/>
            <person name="Saint-Marcoux D."/>
            <person name="Proust H."/>
            <person name="Prescott H."/>
            <person name="Dolan L."/>
        </authorList>
    </citation>
    <scope>NUCLEOTIDE SEQUENCE [LARGE SCALE GENOMIC DNA]</scope>
    <source>
        <tissue evidence="2">Whole gametophyte</tissue>
    </source>
</reference>
<protein>
    <submittedName>
        <fullName evidence="2">Uncharacterized protein</fullName>
    </submittedName>
</protein>
<feature type="region of interest" description="Disordered" evidence="1">
    <location>
        <begin position="64"/>
        <end position="83"/>
    </location>
</feature>
<dbReference type="AlphaFoldDB" id="A0A176W775"/>
<sequence>MAIRLRPSLALRRWPMANGDGNGSGMVLGLAKSRCFRETNQLSATSLTLQDVKIDALVDMYPTRAQTEPQIEPPCDKGKAKGGNDPEICLAQGLLNHKDEERSEWNGLPEWPASFPLQA</sequence>
<organism evidence="2 3">
    <name type="scientific">Marchantia polymorpha subsp. ruderalis</name>
    <dbReference type="NCBI Taxonomy" id="1480154"/>
    <lineage>
        <taxon>Eukaryota</taxon>
        <taxon>Viridiplantae</taxon>
        <taxon>Streptophyta</taxon>
        <taxon>Embryophyta</taxon>
        <taxon>Marchantiophyta</taxon>
        <taxon>Marchantiopsida</taxon>
        <taxon>Marchantiidae</taxon>
        <taxon>Marchantiales</taxon>
        <taxon>Marchantiaceae</taxon>
        <taxon>Marchantia</taxon>
    </lineage>
</organism>
<evidence type="ECO:0000256" key="1">
    <source>
        <dbReference type="SAM" id="MobiDB-lite"/>
    </source>
</evidence>
<comment type="caution">
    <text evidence="2">The sequence shown here is derived from an EMBL/GenBank/DDBJ whole genome shotgun (WGS) entry which is preliminary data.</text>
</comment>
<keyword evidence="3" id="KW-1185">Reference proteome</keyword>
<name>A0A176W775_MARPO</name>
<gene>
    <name evidence="2" type="ORF">AXG93_2960s1050</name>
</gene>
<proteinExistence type="predicted"/>
<evidence type="ECO:0000313" key="3">
    <source>
        <dbReference type="Proteomes" id="UP000077202"/>
    </source>
</evidence>
<evidence type="ECO:0000313" key="2">
    <source>
        <dbReference type="EMBL" id="OAE28928.1"/>
    </source>
</evidence>
<dbReference type="EMBL" id="LVLJ01001566">
    <property type="protein sequence ID" value="OAE28928.1"/>
    <property type="molecule type" value="Genomic_DNA"/>
</dbReference>